<evidence type="ECO:0000313" key="1">
    <source>
        <dbReference type="EMBL" id="MPL61723.1"/>
    </source>
</evidence>
<accession>A0A644T481</accession>
<dbReference type="EMBL" id="VSSQ01000015">
    <property type="protein sequence ID" value="MPL61723.1"/>
    <property type="molecule type" value="Genomic_DNA"/>
</dbReference>
<gene>
    <name evidence="1" type="ORF">SDC9_07310</name>
</gene>
<sequence>MLATYNDFITQNPNCRKFENDDDMQNIFAFLSQDFIIVQMIDASEAGKPALAPVAVNVEHFFADPNKSHDNSLDDNFTKQAVGLMIKTVLEPFGYTVWKQKDLPKSINATKFQSASTYRFDVLAPRSMKIVKRVEEIIS</sequence>
<reference evidence="1" key="1">
    <citation type="submission" date="2019-08" db="EMBL/GenBank/DDBJ databases">
        <authorList>
            <person name="Kucharzyk K."/>
            <person name="Murdoch R.W."/>
            <person name="Higgins S."/>
            <person name="Loffler F."/>
        </authorList>
    </citation>
    <scope>NUCLEOTIDE SEQUENCE</scope>
</reference>
<dbReference type="AlphaFoldDB" id="A0A644T481"/>
<comment type="caution">
    <text evidence="1">The sequence shown here is derived from an EMBL/GenBank/DDBJ whole genome shotgun (WGS) entry which is preliminary data.</text>
</comment>
<name>A0A644T481_9ZZZZ</name>
<proteinExistence type="predicted"/>
<organism evidence="1">
    <name type="scientific">bioreactor metagenome</name>
    <dbReference type="NCBI Taxonomy" id="1076179"/>
    <lineage>
        <taxon>unclassified sequences</taxon>
        <taxon>metagenomes</taxon>
        <taxon>ecological metagenomes</taxon>
    </lineage>
</organism>
<protein>
    <submittedName>
        <fullName evidence="1">Uncharacterized protein</fullName>
    </submittedName>
</protein>